<dbReference type="OrthoDB" id="9978460at2759"/>
<dbReference type="VEuPathDB" id="TriTrypDB:TRSC58_04537"/>
<feature type="domain" description="UBC core" evidence="1">
    <location>
        <begin position="4"/>
        <end position="162"/>
    </location>
</feature>
<dbReference type="InterPro" id="IPR016135">
    <property type="entry name" value="UBQ-conjugating_enzyme/RWD"/>
</dbReference>
<dbReference type="Proteomes" id="UP000031737">
    <property type="component" value="Unassembled WGS sequence"/>
</dbReference>
<dbReference type="SMART" id="SM00212">
    <property type="entry name" value="UBCc"/>
    <property type="match status" value="1"/>
</dbReference>
<dbReference type="Gene3D" id="3.10.110.10">
    <property type="entry name" value="Ubiquitin Conjugating Enzyme"/>
    <property type="match status" value="1"/>
</dbReference>
<organism evidence="2 3">
    <name type="scientific">Trypanosoma rangeli SC58</name>
    <dbReference type="NCBI Taxonomy" id="429131"/>
    <lineage>
        <taxon>Eukaryota</taxon>
        <taxon>Discoba</taxon>
        <taxon>Euglenozoa</taxon>
        <taxon>Kinetoplastea</taxon>
        <taxon>Metakinetoplastina</taxon>
        <taxon>Trypanosomatida</taxon>
        <taxon>Trypanosomatidae</taxon>
        <taxon>Trypanosoma</taxon>
        <taxon>Herpetosoma</taxon>
    </lineage>
</organism>
<dbReference type="AlphaFoldDB" id="A0A061J0D2"/>
<accession>A0A061J0D2</accession>
<evidence type="ECO:0000259" key="1">
    <source>
        <dbReference type="PROSITE" id="PS50127"/>
    </source>
</evidence>
<gene>
    <name evidence="2" type="ORF">TRSC58_04537</name>
</gene>
<sequence length="162" mass="18191">MKNIAVKRISKDLGLLVEDIQAGRKAKITRGTESAVIIAVDADSVYTWTLEAKAPADSIYGGADSVYQLSVLFSEDYPHEPPTVRFVTAIYSPLVTKEGGICDRMVRINWTPDQHVSEAIYLVLDSVFSQYKNCNENDVYPEARYCLDNCPLEFAERVRRGH</sequence>
<dbReference type="PROSITE" id="PS50127">
    <property type="entry name" value="UBC_2"/>
    <property type="match status" value="1"/>
</dbReference>
<evidence type="ECO:0000313" key="2">
    <source>
        <dbReference type="EMBL" id="ESL07770.1"/>
    </source>
</evidence>
<evidence type="ECO:0000313" key="3">
    <source>
        <dbReference type="Proteomes" id="UP000031737"/>
    </source>
</evidence>
<dbReference type="PANTHER" id="PTHR24068">
    <property type="entry name" value="UBIQUITIN-CONJUGATING ENZYME E2"/>
    <property type="match status" value="1"/>
</dbReference>
<keyword evidence="3" id="KW-1185">Reference proteome</keyword>
<name>A0A061J0D2_TRYRA</name>
<dbReference type="SUPFAM" id="SSF54495">
    <property type="entry name" value="UBC-like"/>
    <property type="match status" value="1"/>
</dbReference>
<dbReference type="Pfam" id="PF00179">
    <property type="entry name" value="UQ_con"/>
    <property type="match status" value="1"/>
</dbReference>
<proteinExistence type="predicted"/>
<dbReference type="InterPro" id="IPR000608">
    <property type="entry name" value="UBC"/>
</dbReference>
<dbReference type="CDD" id="cd23828">
    <property type="entry name" value="UBCc_TcUBE-like"/>
    <property type="match status" value="1"/>
</dbReference>
<protein>
    <submittedName>
        <fullName evidence="2">Ubiquitin-conjugating enzyme E2</fullName>
    </submittedName>
</protein>
<reference evidence="2 3" key="1">
    <citation type="submission" date="2013-07" db="EMBL/GenBank/DDBJ databases">
        <authorList>
            <person name="Stoco P.H."/>
            <person name="Wagner G."/>
            <person name="Gerber A."/>
            <person name="Zaha A."/>
            <person name="Thompson C."/>
            <person name="Bartholomeu D.C."/>
            <person name="Luckemeyer D.D."/>
            <person name="Bahia D."/>
            <person name="Loreto E."/>
            <person name="Prestes E.B."/>
            <person name="Lima F.M."/>
            <person name="Rodrigues-Luiz G."/>
            <person name="Vallejo G.A."/>
            <person name="Filho J.F."/>
            <person name="Monteiro K.M."/>
            <person name="Tyler K.M."/>
            <person name="de Almeida L.G."/>
            <person name="Ortiz M.F."/>
            <person name="Siervo M.A."/>
            <person name="de Moraes M.H."/>
            <person name="Cunha O.L."/>
            <person name="Mendonca-Neto R."/>
            <person name="Silva R."/>
            <person name="Teixeira S.M."/>
            <person name="Murta S.M."/>
            <person name="Sincero T.C."/>
            <person name="Mendes T.A."/>
            <person name="Urmenyi T.P."/>
            <person name="Silva V.G."/>
            <person name="da Rocha W.D."/>
            <person name="Andersson B."/>
            <person name="Romanha A.J."/>
            <person name="Steindel M."/>
            <person name="de Vasconcelos A.T."/>
            <person name="Grisard E.C."/>
        </authorList>
    </citation>
    <scope>NUCLEOTIDE SEQUENCE [LARGE SCALE GENOMIC DNA]</scope>
    <source>
        <strain evidence="2 3">SC58</strain>
    </source>
</reference>
<dbReference type="EMBL" id="AUPL01004537">
    <property type="protein sequence ID" value="ESL07770.1"/>
    <property type="molecule type" value="Genomic_DNA"/>
</dbReference>
<comment type="caution">
    <text evidence="2">The sequence shown here is derived from an EMBL/GenBank/DDBJ whole genome shotgun (WGS) entry which is preliminary data.</text>
</comment>